<protein>
    <submittedName>
        <fullName evidence="1">Uncharacterized protein</fullName>
    </submittedName>
</protein>
<gene>
    <name evidence="1" type="ORF">L210DRAFT_935978</name>
</gene>
<keyword evidence="2" id="KW-1185">Reference proteome</keyword>
<dbReference type="AlphaFoldDB" id="A0AAD4C0D6"/>
<accession>A0AAD4C0D6</accession>
<dbReference type="Proteomes" id="UP001194468">
    <property type="component" value="Unassembled WGS sequence"/>
</dbReference>
<evidence type="ECO:0000313" key="2">
    <source>
        <dbReference type="Proteomes" id="UP001194468"/>
    </source>
</evidence>
<reference evidence="1" key="1">
    <citation type="submission" date="2019-10" db="EMBL/GenBank/DDBJ databases">
        <authorList>
            <consortium name="DOE Joint Genome Institute"/>
            <person name="Kuo A."/>
            <person name="Miyauchi S."/>
            <person name="Kiss E."/>
            <person name="Drula E."/>
            <person name="Kohler A."/>
            <person name="Sanchez-Garcia M."/>
            <person name="Andreopoulos B."/>
            <person name="Barry K.W."/>
            <person name="Bonito G."/>
            <person name="Buee M."/>
            <person name="Carver A."/>
            <person name="Chen C."/>
            <person name="Cichocki N."/>
            <person name="Clum A."/>
            <person name="Culley D."/>
            <person name="Crous P.W."/>
            <person name="Fauchery L."/>
            <person name="Girlanda M."/>
            <person name="Hayes R."/>
            <person name="Keri Z."/>
            <person name="LaButti K."/>
            <person name="Lipzen A."/>
            <person name="Lombard V."/>
            <person name="Magnuson J."/>
            <person name="Maillard F."/>
            <person name="Morin E."/>
            <person name="Murat C."/>
            <person name="Nolan M."/>
            <person name="Ohm R."/>
            <person name="Pangilinan J."/>
            <person name="Pereira M."/>
            <person name="Perotto S."/>
            <person name="Peter M."/>
            <person name="Riley R."/>
            <person name="Sitrit Y."/>
            <person name="Stielow B."/>
            <person name="Szollosi G."/>
            <person name="Zifcakova L."/>
            <person name="Stursova M."/>
            <person name="Spatafora J.W."/>
            <person name="Tedersoo L."/>
            <person name="Vaario L.-M."/>
            <person name="Yamada A."/>
            <person name="Yan M."/>
            <person name="Wang P."/>
            <person name="Xu J."/>
            <person name="Bruns T."/>
            <person name="Baldrian P."/>
            <person name="Vilgalys R."/>
            <person name="Henrissat B."/>
            <person name="Grigoriev I.V."/>
            <person name="Hibbett D."/>
            <person name="Nagy L.G."/>
            <person name="Martin F.M."/>
        </authorList>
    </citation>
    <scope>NUCLEOTIDE SEQUENCE</scope>
    <source>
        <strain evidence="1">BED1</strain>
    </source>
</reference>
<comment type="caution">
    <text evidence="1">The sequence shown here is derived from an EMBL/GenBank/DDBJ whole genome shotgun (WGS) entry which is preliminary data.</text>
</comment>
<proteinExistence type="predicted"/>
<sequence>MQAWYQSLDLQDDLITLVQALSTIDANFRLALVWHVAWNKLSNLCTIIHQAEKESKVKPRELGRMEAHMLSTIEARQKGKTASIVDIQLCALQHPPYKGARSSVLIHLEDLAKCNKLNTSLMQFIRHSADKFHCPTLHFNYNCTKAWLKNSFTFHEWAYGAPDHYQNH</sequence>
<dbReference type="EMBL" id="WHUW01000006">
    <property type="protein sequence ID" value="KAF8444470.1"/>
    <property type="molecule type" value="Genomic_DNA"/>
</dbReference>
<reference evidence="1" key="2">
    <citation type="journal article" date="2020" name="Nat. Commun.">
        <title>Large-scale genome sequencing of mycorrhizal fungi provides insights into the early evolution of symbiotic traits.</title>
        <authorList>
            <person name="Miyauchi S."/>
            <person name="Kiss E."/>
            <person name="Kuo A."/>
            <person name="Drula E."/>
            <person name="Kohler A."/>
            <person name="Sanchez-Garcia M."/>
            <person name="Morin E."/>
            <person name="Andreopoulos B."/>
            <person name="Barry K.W."/>
            <person name="Bonito G."/>
            <person name="Buee M."/>
            <person name="Carver A."/>
            <person name="Chen C."/>
            <person name="Cichocki N."/>
            <person name="Clum A."/>
            <person name="Culley D."/>
            <person name="Crous P.W."/>
            <person name="Fauchery L."/>
            <person name="Girlanda M."/>
            <person name="Hayes R.D."/>
            <person name="Keri Z."/>
            <person name="LaButti K."/>
            <person name="Lipzen A."/>
            <person name="Lombard V."/>
            <person name="Magnuson J."/>
            <person name="Maillard F."/>
            <person name="Murat C."/>
            <person name="Nolan M."/>
            <person name="Ohm R.A."/>
            <person name="Pangilinan J."/>
            <person name="Pereira M.F."/>
            <person name="Perotto S."/>
            <person name="Peter M."/>
            <person name="Pfister S."/>
            <person name="Riley R."/>
            <person name="Sitrit Y."/>
            <person name="Stielow J.B."/>
            <person name="Szollosi G."/>
            <person name="Zifcakova L."/>
            <person name="Stursova M."/>
            <person name="Spatafora J.W."/>
            <person name="Tedersoo L."/>
            <person name="Vaario L.M."/>
            <person name="Yamada A."/>
            <person name="Yan M."/>
            <person name="Wang P."/>
            <person name="Xu J."/>
            <person name="Bruns T."/>
            <person name="Baldrian P."/>
            <person name="Vilgalys R."/>
            <person name="Dunand C."/>
            <person name="Henrissat B."/>
            <person name="Grigoriev I.V."/>
            <person name="Hibbett D."/>
            <person name="Nagy L.G."/>
            <person name="Martin F.M."/>
        </authorList>
    </citation>
    <scope>NUCLEOTIDE SEQUENCE</scope>
    <source>
        <strain evidence="1">BED1</strain>
    </source>
</reference>
<name>A0AAD4C0D6_BOLED</name>
<evidence type="ECO:0000313" key="1">
    <source>
        <dbReference type="EMBL" id="KAF8444470.1"/>
    </source>
</evidence>
<organism evidence="1 2">
    <name type="scientific">Boletus edulis BED1</name>
    <dbReference type="NCBI Taxonomy" id="1328754"/>
    <lineage>
        <taxon>Eukaryota</taxon>
        <taxon>Fungi</taxon>
        <taxon>Dikarya</taxon>
        <taxon>Basidiomycota</taxon>
        <taxon>Agaricomycotina</taxon>
        <taxon>Agaricomycetes</taxon>
        <taxon>Agaricomycetidae</taxon>
        <taxon>Boletales</taxon>
        <taxon>Boletineae</taxon>
        <taxon>Boletaceae</taxon>
        <taxon>Boletoideae</taxon>
        <taxon>Boletus</taxon>
    </lineage>
</organism>